<accession>A0A0A9FEC4</accession>
<feature type="compositionally biased region" description="Polar residues" evidence="1">
    <location>
        <begin position="10"/>
        <end position="36"/>
    </location>
</feature>
<dbReference type="EMBL" id="GBRH01187204">
    <property type="protein sequence ID" value="JAE10692.1"/>
    <property type="molecule type" value="Transcribed_RNA"/>
</dbReference>
<feature type="region of interest" description="Disordered" evidence="1">
    <location>
        <begin position="1"/>
        <end position="46"/>
    </location>
</feature>
<reference evidence="2" key="2">
    <citation type="journal article" date="2015" name="Data Brief">
        <title>Shoot transcriptome of the giant reed, Arundo donax.</title>
        <authorList>
            <person name="Barrero R.A."/>
            <person name="Guerrero F.D."/>
            <person name="Moolhuijzen P."/>
            <person name="Goolsby J.A."/>
            <person name="Tidwell J."/>
            <person name="Bellgard S.E."/>
            <person name="Bellgard M.I."/>
        </authorList>
    </citation>
    <scope>NUCLEOTIDE SEQUENCE</scope>
    <source>
        <tissue evidence="2">Shoot tissue taken approximately 20 cm above the soil surface</tissue>
    </source>
</reference>
<evidence type="ECO:0000313" key="2">
    <source>
        <dbReference type="EMBL" id="JAE10692.1"/>
    </source>
</evidence>
<dbReference type="AlphaFoldDB" id="A0A0A9FEC4"/>
<organism evidence="2">
    <name type="scientific">Arundo donax</name>
    <name type="common">Giant reed</name>
    <name type="synonym">Donax arundinaceus</name>
    <dbReference type="NCBI Taxonomy" id="35708"/>
    <lineage>
        <taxon>Eukaryota</taxon>
        <taxon>Viridiplantae</taxon>
        <taxon>Streptophyta</taxon>
        <taxon>Embryophyta</taxon>
        <taxon>Tracheophyta</taxon>
        <taxon>Spermatophyta</taxon>
        <taxon>Magnoliopsida</taxon>
        <taxon>Liliopsida</taxon>
        <taxon>Poales</taxon>
        <taxon>Poaceae</taxon>
        <taxon>PACMAD clade</taxon>
        <taxon>Arundinoideae</taxon>
        <taxon>Arundineae</taxon>
        <taxon>Arundo</taxon>
    </lineage>
</organism>
<sequence length="46" mass="5055">MVRVVRPSRSMATTSSAMGSHITTSAGPCERSSMTWSRFLRQPPSK</sequence>
<evidence type="ECO:0000256" key="1">
    <source>
        <dbReference type="SAM" id="MobiDB-lite"/>
    </source>
</evidence>
<proteinExistence type="predicted"/>
<name>A0A0A9FEC4_ARUDO</name>
<protein>
    <submittedName>
        <fullName evidence="2">Uncharacterized protein</fullName>
    </submittedName>
</protein>
<reference evidence="2" key="1">
    <citation type="submission" date="2014-09" db="EMBL/GenBank/DDBJ databases">
        <authorList>
            <person name="Magalhaes I.L.F."/>
            <person name="Oliveira U."/>
            <person name="Santos F.R."/>
            <person name="Vidigal T.H.D.A."/>
            <person name="Brescovit A.D."/>
            <person name="Santos A.J."/>
        </authorList>
    </citation>
    <scope>NUCLEOTIDE SEQUENCE</scope>
    <source>
        <tissue evidence="2">Shoot tissue taken approximately 20 cm above the soil surface</tissue>
    </source>
</reference>